<dbReference type="Proteomes" id="UP000297245">
    <property type="component" value="Unassembled WGS sequence"/>
</dbReference>
<gene>
    <name evidence="1" type="ORF">K435DRAFT_857993</name>
</gene>
<sequence length="240" mass="26607">MNFTTCNYAVSLFPISSFVSRTSLVNGNEGEDASIALKKYMDHGWEMLKVPVYTAYGSLHPFDDIHEGLVVNCWSVSIANEGRSSNYFEIGEVDGWKPCCVARQIMVSGLIDKTRTSSADWLDITGGLPKRYSDDLGVSSRLLQALKNVDLTGVPNVFLLDCLREEICDVVQLVGKMSNIKYGLVGSSKGGLEVILSLGRGLSAGKRMELTEWYESVWGEVCWGVFRVSFTNMDYLNEIL</sequence>
<evidence type="ECO:0000313" key="2">
    <source>
        <dbReference type="Proteomes" id="UP000297245"/>
    </source>
</evidence>
<dbReference type="AlphaFoldDB" id="A0A4S8M5D9"/>
<proteinExistence type="predicted"/>
<dbReference type="EMBL" id="ML179164">
    <property type="protein sequence ID" value="THU97008.1"/>
    <property type="molecule type" value="Genomic_DNA"/>
</dbReference>
<keyword evidence="2" id="KW-1185">Reference proteome</keyword>
<protein>
    <submittedName>
        <fullName evidence="1">Uncharacterized protein</fullName>
    </submittedName>
</protein>
<reference evidence="1 2" key="1">
    <citation type="journal article" date="2019" name="Nat. Ecol. Evol.">
        <title>Megaphylogeny resolves global patterns of mushroom evolution.</title>
        <authorList>
            <person name="Varga T."/>
            <person name="Krizsan K."/>
            <person name="Foldi C."/>
            <person name="Dima B."/>
            <person name="Sanchez-Garcia M."/>
            <person name="Sanchez-Ramirez S."/>
            <person name="Szollosi G.J."/>
            <person name="Szarkandi J.G."/>
            <person name="Papp V."/>
            <person name="Albert L."/>
            <person name="Andreopoulos W."/>
            <person name="Angelini C."/>
            <person name="Antonin V."/>
            <person name="Barry K.W."/>
            <person name="Bougher N.L."/>
            <person name="Buchanan P."/>
            <person name="Buyck B."/>
            <person name="Bense V."/>
            <person name="Catcheside P."/>
            <person name="Chovatia M."/>
            <person name="Cooper J."/>
            <person name="Damon W."/>
            <person name="Desjardin D."/>
            <person name="Finy P."/>
            <person name="Geml J."/>
            <person name="Haridas S."/>
            <person name="Hughes K."/>
            <person name="Justo A."/>
            <person name="Karasinski D."/>
            <person name="Kautmanova I."/>
            <person name="Kiss B."/>
            <person name="Kocsube S."/>
            <person name="Kotiranta H."/>
            <person name="LaButti K.M."/>
            <person name="Lechner B.E."/>
            <person name="Liimatainen K."/>
            <person name="Lipzen A."/>
            <person name="Lukacs Z."/>
            <person name="Mihaltcheva S."/>
            <person name="Morgado L.N."/>
            <person name="Niskanen T."/>
            <person name="Noordeloos M.E."/>
            <person name="Ohm R.A."/>
            <person name="Ortiz-Santana B."/>
            <person name="Ovrebo C."/>
            <person name="Racz N."/>
            <person name="Riley R."/>
            <person name="Savchenko A."/>
            <person name="Shiryaev A."/>
            <person name="Soop K."/>
            <person name="Spirin V."/>
            <person name="Szebenyi C."/>
            <person name="Tomsovsky M."/>
            <person name="Tulloss R.E."/>
            <person name="Uehling J."/>
            <person name="Grigoriev I.V."/>
            <person name="Vagvolgyi C."/>
            <person name="Papp T."/>
            <person name="Martin F.M."/>
            <person name="Miettinen O."/>
            <person name="Hibbett D.S."/>
            <person name="Nagy L.G."/>
        </authorList>
    </citation>
    <scope>NUCLEOTIDE SEQUENCE [LARGE SCALE GENOMIC DNA]</scope>
    <source>
        <strain evidence="1 2">CBS 962.96</strain>
    </source>
</reference>
<accession>A0A4S8M5D9</accession>
<organism evidence="1 2">
    <name type="scientific">Dendrothele bispora (strain CBS 962.96)</name>
    <dbReference type="NCBI Taxonomy" id="1314807"/>
    <lineage>
        <taxon>Eukaryota</taxon>
        <taxon>Fungi</taxon>
        <taxon>Dikarya</taxon>
        <taxon>Basidiomycota</taxon>
        <taxon>Agaricomycotina</taxon>
        <taxon>Agaricomycetes</taxon>
        <taxon>Agaricomycetidae</taxon>
        <taxon>Agaricales</taxon>
        <taxon>Agaricales incertae sedis</taxon>
        <taxon>Dendrothele</taxon>
    </lineage>
</organism>
<name>A0A4S8M5D9_DENBC</name>
<evidence type="ECO:0000313" key="1">
    <source>
        <dbReference type="EMBL" id="THU97008.1"/>
    </source>
</evidence>